<gene>
    <name evidence="4" type="ORF">CU041_18345</name>
    <name evidence="3" type="ORF">JF547_09485</name>
</gene>
<evidence type="ECO:0000256" key="1">
    <source>
        <dbReference type="SAM" id="MobiDB-lite"/>
    </source>
</evidence>
<protein>
    <submittedName>
        <fullName evidence="3">DNA replication protein</fullName>
    </submittedName>
</protein>
<dbReference type="Gene3D" id="1.10.8.60">
    <property type="match status" value="1"/>
</dbReference>
<reference evidence="4 5" key="1">
    <citation type="submission" date="2017-11" db="EMBL/GenBank/DDBJ databases">
        <title>Biodiversity and function of Thalassospira species in the particle-attached aromatic-hydrocarbon-degrading consortia from the surface seawater of the China South Sea.</title>
        <authorList>
            <person name="Dong C."/>
            <person name="Liu R."/>
            <person name="Shao Z."/>
        </authorList>
    </citation>
    <scope>NUCLEOTIDE SEQUENCE [LARGE SCALE GENOMIC DNA]</scope>
    <source>
        <strain evidence="4 5">139Z-12</strain>
    </source>
</reference>
<evidence type="ECO:0000313" key="3">
    <source>
        <dbReference type="EMBL" id="MBN8196693.1"/>
    </source>
</evidence>
<dbReference type="Pfam" id="PF22688">
    <property type="entry name" value="Hda_lid"/>
    <property type="match status" value="1"/>
</dbReference>
<feature type="region of interest" description="Disordered" evidence="1">
    <location>
        <begin position="1"/>
        <end position="25"/>
    </location>
</feature>
<reference evidence="3" key="2">
    <citation type="submission" date="2020-12" db="EMBL/GenBank/DDBJ databases">
        <title>Oil enriched cultivation method for isolating marine PHA-producing bacteria.</title>
        <authorList>
            <person name="Zheng W."/>
            <person name="Yu S."/>
            <person name="Huang Y."/>
        </authorList>
    </citation>
    <scope>NUCLEOTIDE SEQUENCE</scope>
    <source>
        <strain evidence="3">SY-2-3</strain>
    </source>
</reference>
<dbReference type="InterPro" id="IPR027417">
    <property type="entry name" value="P-loop_NTPase"/>
</dbReference>
<dbReference type="Proteomes" id="UP000233365">
    <property type="component" value="Unassembled WGS sequence"/>
</dbReference>
<dbReference type="Gene3D" id="3.40.50.300">
    <property type="entry name" value="P-loop containing nucleotide triphosphate hydrolases"/>
    <property type="match status" value="1"/>
</dbReference>
<dbReference type="PANTHER" id="PTHR30050:SF5">
    <property type="entry name" value="DNAA REGULATORY INACTIVATOR HDA"/>
    <property type="match status" value="1"/>
</dbReference>
<sequence>MRSKTARIETTVTPAKHNPAHHTDKPVPEAELAAERDSVAPDVGPQQLPLALELRPALGRDDFMVAQCNRDAVAWIDLWPKWPVPALCLYGPRGCGKSHLAEVWRARSAALSVAAIDLAGCDPDALLGDARGLVIEDADGGIDETACFHLYNMLKERDGHLLLTATQPPARWNVGLPDLKSRLGAALVCEISPPDDDLMVGLLLKLFADRQIQAGPQTVSYILPRIERSFVALTDLVAAIDRRALAEKRAVTLPLVRSVMEEMQVASGTDRAD</sequence>
<proteinExistence type="predicted"/>
<dbReference type="PANTHER" id="PTHR30050">
    <property type="entry name" value="CHROMOSOMAL REPLICATION INITIATOR PROTEIN DNAA"/>
    <property type="match status" value="1"/>
</dbReference>
<organism evidence="3 6">
    <name type="scientific">Thalassospira povalilytica</name>
    <dbReference type="NCBI Taxonomy" id="732237"/>
    <lineage>
        <taxon>Bacteria</taxon>
        <taxon>Pseudomonadati</taxon>
        <taxon>Pseudomonadota</taxon>
        <taxon>Alphaproteobacteria</taxon>
        <taxon>Rhodospirillales</taxon>
        <taxon>Thalassospiraceae</taxon>
        <taxon>Thalassospira</taxon>
    </lineage>
</organism>
<evidence type="ECO:0000259" key="2">
    <source>
        <dbReference type="Pfam" id="PF22688"/>
    </source>
</evidence>
<comment type="caution">
    <text evidence="3">The sequence shown here is derived from an EMBL/GenBank/DDBJ whole genome shotgun (WGS) entry which is preliminary data.</text>
</comment>
<feature type="domain" description="Hda lid" evidence="2">
    <location>
        <begin position="209"/>
        <end position="260"/>
    </location>
</feature>
<evidence type="ECO:0000313" key="4">
    <source>
        <dbReference type="EMBL" id="PKR47699.1"/>
    </source>
</evidence>
<dbReference type="InterPro" id="IPR055199">
    <property type="entry name" value="Hda_lid"/>
</dbReference>
<dbReference type="EMBL" id="PGTS01000008">
    <property type="protein sequence ID" value="PKR47699.1"/>
    <property type="molecule type" value="Genomic_DNA"/>
</dbReference>
<accession>A0A8I1M7E9</accession>
<evidence type="ECO:0000313" key="6">
    <source>
        <dbReference type="Proteomes" id="UP000664405"/>
    </source>
</evidence>
<dbReference type="GO" id="GO:0005886">
    <property type="term" value="C:plasma membrane"/>
    <property type="evidence" value="ECO:0007669"/>
    <property type="project" value="TreeGrafter"/>
</dbReference>
<evidence type="ECO:0000313" key="5">
    <source>
        <dbReference type="Proteomes" id="UP000233365"/>
    </source>
</evidence>
<dbReference type="GO" id="GO:0003688">
    <property type="term" value="F:DNA replication origin binding"/>
    <property type="evidence" value="ECO:0007669"/>
    <property type="project" value="TreeGrafter"/>
</dbReference>
<keyword evidence="5" id="KW-1185">Reference proteome</keyword>
<dbReference type="AlphaFoldDB" id="A0A8I1M7E9"/>
<name>A0A8I1M7E9_9PROT</name>
<dbReference type="EMBL" id="JAEKJW010000002">
    <property type="protein sequence ID" value="MBN8196693.1"/>
    <property type="molecule type" value="Genomic_DNA"/>
</dbReference>
<dbReference type="SUPFAM" id="SSF52540">
    <property type="entry name" value="P-loop containing nucleoside triphosphate hydrolases"/>
    <property type="match status" value="1"/>
</dbReference>
<dbReference type="Proteomes" id="UP000664405">
    <property type="component" value="Unassembled WGS sequence"/>
</dbReference>
<dbReference type="GO" id="GO:0006270">
    <property type="term" value="P:DNA replication initiation"/>
    <property type="evidence" value="ECO:0007669"/>
    <property type="project" value="TreeGrafter"/>
</dbReference>